<dbReference type="Proteomes" id="UP001652628">
    <property type="component" value="Chromosome 3"/>
</dbReference>
<feature type="region of interest" description="Disordered" evidence="1">
    <location>
        <begin position="26"/>
        <end position="61"/>
    </location>
</feature>
<accession>A0AB39ZEP7</accession>
<dbReference type="AlphaFoldDB" id="A0AB39ZEP7"/>
<dbReference type="RefSeq" id="XP_016934197.2">
    <property type="nucleotide sequence ID" value="XM_017078708.4"/>
</dbReference>
<feature type="region of interest" description="Disordered" evidence="1">
    <location>
        <begin position="121"/>
        <end position="160"/>
    </location>
</feature>
<keyword evidence="3" id="KW-1185">Reference proteome</keyword>
<organism evidence="3 4">
    <name type="scientific">Drosophila suzukii</name>
    <name type="common">Spotted-wing drosophila fruit fly</name>
    <dbReference type="NCBI Taxonomy" id="28584"/>
    <lineage>
        <taxon>Eukaryota</taxon>
        <taxon>Metazoa</taxon>
        <taxon>Ecdysozoa</taxon>
        <taxon>Arthropoda</taxon>
        <taxon>Hexapoda</taxon>
        <taxon>Insecta</taxon>
        <taxon>Pterygota</taxon>
        <taxon>Neoptera</taxon>
        <taxon>Endopterygota</taxon>
        <taxon>Diptera</taxon>
        <taxon>Brachycera</taxon>
        <taxon>Muscomorpha</taxon>
        <taxon>Ephydroidea</taxon>
        <taxon>Drosophilidae</taxon>
        <taxon>Drosophila</taxon>
        <taxon>Sophophora</taxon>
    </lineage>
</organism>
<evidence type="ECO:0000313" key="3">
    <source>
        <dbReference type="Proteomes" id="UP001652628"/>
    </source>
</evidence>
<feature type="transmembrane region" description="Helical" evidence="2">
    <location>
        <begin position="267"/>
        <end position="293"/>
    </location>
</feature>
<sequence>MHKQRSPFNSGPGGFGASAFNFNAPQFGDGGGFGPGSPVPEGLNGMPFLGKSPTKPLMRSISRQRSLVEGAGLDSMPPPLPAMAQRILSGGVKRGTPRLGVPPISSYYGAFEGDLSMSSMSMLEETSPPPDFQNQTQSLENGPPRTAITDTDSESDLCSQKAAKSSVPLDSRWRRAFGCLVDTLPEQRRQRLEKTLHRCGQTAIAKHLLVLLQLLTLVVGVGFRQVKRIGWFFGGVRFRVGRAKFQLRSSLRQMLWRLANAKGNDTLLFLIVVLVTPWLFLLSLVGFAISFVFSMRTGVVEGVRQLRRRVF</sequence>
<proteinExistence type="predicted"/>
<keyword evidence="2" id="KW-0812">Transmembrane</keyword>
<evidence type="ECO:0000256" key="1">
    <source>
        <dbReference type="SAM" id="MobiDB-lite"/>
    </source>
</evidence>
<feature type="transmembrane region" description="Helical" evidence="2">
    <location>
        <begin position="204"/>
        <end position="223"/>
    </location>
</feature>
<name>A0AB39ZEP7_DROSZ</name>
<evidence type="ECO:0000256" key="2">
    <source>
        <dbReference type="SAM" id="Phobius"/>
    </source>
</evidence>
<evidence type="ECO:0008006" key="5">
    <source>
        <dbReference type="Google" id="ProtNLM"/>
    </source>
</evidence>
<reference evidence="4" key="1">
    <citation type="submission" date="2025-08" db="UniProtKB">
        <authorList>
            <consortium name="RefSeq"/>
        </authorList>
    </citation>
    <scope>IDENTIFICATION</scope>
</reference>
<gene>
    <name evidence="4" type="primary">LOC108013084</name>
</gene>
<dbReference type="GeneID" id="108013084"/>
<evidence type="ECO:0000313" key="4">
    <source>
        <dbReference type="RefSeq" id="XP_016934197.2"/>
    </source>
</evidence>
<keyword evidence="2" id="KW-0472">Membrane</keyword>
<keyword evidence="2" id="KW-1133">Transmembrane helix</keyword>
<protein>
    <recommendedName>
        <fullName evidence="5">Transmembrane protein</fullName>
    </recommendedName>
</protein>